<evidence type="ECO:0008006" key="4">
    <source>
        <dbReference type="Google" id="ProtNLM"/>
    </source>
</evidence>
<evidence type="ECO:0000313" key="2">
    <source>
        <dbReference type="EMBL" id="OGY96361.1"/>
    </source>
</evidence>
<name>A0A1G2C5E6_9BACT</name>
<protein>
    <recommendedName>
        <fullName evidence="4">DUF5667 domain-containing protein</fullName>
    </recommendedName>
</protein>
<dbReference type="AlphaFoldDB" id="A0A1G2C5E6"/>
<dbReference type="EMBL" id="MHKU01000034">
    <property type="protein sequence ID" value="OGY96361.1"/>
    <property type="molecule type" value="Genomic_DNA"/>
</dbReference>
<gene>
    <name evidence="2" type="ORF">A2122_01300</name>
</gene>
<feature type="compositionally biased region" description="Polar residues" evidence="1">
    <location>
        <begin position="72"/>
        <end position="85"/>
    </location>
</feature>
<accession>A0A1G2C5E6</accession>
<feature type="region of interest" description="Disordered" evidence="1">
    <location>
        <begin position="27"/>
        <end position="85"/>
    </location>
</feature>
<dbReference type="Proteomes" id="UP000176648">
    <property type="component" value="Unassembled WGS sequence"/>
</dbReference>
<proteinExistence type="predicted"/>
<organism evidence="2 3">
    <name type="scientific">Candidatus Liptonbacteria bacterium GWB1_49_6</name>
    <dbReference type="NCBI Taxonomy" id="1798644"/>
    <lineage>
        <taxon>Bacteria</taxon>
        <taxon>Candidatus Liptoniibacteriota</taxon>
    </lineage>
</organism>
<reference evidence="2 3" key="1">
    <citation type="journal article" date="2016" name="Nat. Commun.">
        <title>Thousands of microbial genomes shed light on interconnected biogeochemical processes in an aquifer system.</title>
        <authorList>
            <person name="Anantharaman K."/>
            <person name="Brown C.T."/>
            <person name="Hug L.A."/>
            <person name="Sharon I."/>
            <person name="Castelle C.J."/>
            <person name="Probst A.J."/>
            <person name="Thomas B.C."/>
            <person name="Singh A."/>
            <person name="Wilkins M.J."/>
            <person name="Karaoz U."/>
            <person name="Brodie E.L."/>
            <person name="Williams K.H."/>
            <person name="Hubbard S.S."/>
            <person name="Banfield J.F."/>
        </authorList>
    </citation>
    <scope>NUCLEOTIDE SEQUENCE [LARGE SCALE GENOMIC DNA]</scope>
</reference>
<feature type="region of interest" description="Disordered" evidence="1">
    <location>
        <begin position="394"/>
        <end position="422"/>
    </location>
</feature>
<sequence>MIVAIFAFGMILAIFFLTQIARQFSPKEQPDEQKRTAGNLPQSADSPLIKDNAFLPETSPYSPFSPGPNGSGLLSPQTGSSPQNTPFDILDNISRIIGPTSITPLPTRETLPLPQVSTSEFPIENSGARTLREYMTQIAVNSPRVSLTKKEFDQLLKRANRQILLPQELIELALQENSFLKIQPSLRVFLGLYAKQDALLKSIQVSSPGVSIAERMIGIERLTVTLMRNAIEVGARTMSEKEFRDFYEKYQNTSRAVRDALTANPPPRESRSLAEHIEGGVERLSGIFSGFIPSAFAQMGGMGSQPLGGNIDEVGSDNCYCSGEEVTLEENYVQGGATDFLYPYSVMVSGTYENRAVEQNTCVLGTYSQSGTCVSGEYCDEEETEDGTISLIGTAQSGSECSSGSSGGSGSTGGGGSSGSGF</sequence>
<comment type="caution">
    <text evidence="2">The sequence shown here is derived from an EMBL/GenBank/DDBJ whole genome shotgun (WGS) entry which is preliminary data.</text>
</comment>
<evidence type="ECO:0000256" key="1">
    <source>
        <dbReference type="SAM" id="MobiDB-lite"/>
    </source>
</evidence>
<feature type="compositionally biased region" description="Gly residues" evidence="1">
    <location>
        <begin position="405"/>
        <end position="422"/>
    </location>
</feature>
<evidence type="ECO:0000313" key="3">
    <source>
        <dbReference type="Proteomes" id="UP000176648"/>
    </source>
</evidence>